<keyword evidence="3" id="KW-1185">Reference proteome</keyword>
<protein>
    <recommendedName>
        <fullName evidence="1">Retrovirus-related Pol polyprotein from transposon TNT 1-94-like beta-barrel domain-containing protein</fullName>
    </recommendedName>
</protein>
<feature type="domain" description="Retrovirus-related Pol polyprotein from transposon TNT 1-94-like beta-barrel" evidence="1">
    <location>
        <begin position="96"/>
        <end position="146"/>
    </location>
</feature>
<organism evidence="2 3">
    <name type="scientific">Erythroxylum novogranatense</name>
    <dbReference type="NCBI Taxonomy" id="1862640"/>
    <lineage>
        <taxon>Eukaryota</taxon>
        <taxon>Viridiplantae</taxon>
        <taxon>Streptophyta</taxon>
        <taxon>Embryophyta</taxon>
        <taxon>Tracheophyta</taxon>
        <taxon>Spermatophyta</taxon>
        <taxon>Magnoliopsida</taxon>
        <taxon>eudicotyledons</taxon>
        <taxon>Gunneridae</taxon>
        <taxon>Pentapetalae</taxon>
        <taxon>rosids</taxon>
        <taxon>fabids</taxon>
        <taxon>Malpighiales</taxon>
        <taxon>Erythroxylaceae</taxon>
        <taxon>Erythroxylum</taxon>
    </lineage>
</organism>
<dbReference type="AlphaFoldDB" id="A0AAV8T7U4"/>
<dbReference type="Pfam" id="PF22936">
    <property type="entry name" value="Pol_BBD"/>
    <property type="match status" value="1"/>
</dbReference>
<dbReference type="EMBL" id="JAIWQS010000006">
    <property type="protein sequence ID" value="KAJ8762866.1"/>
    <property type="molecule type" value="Genomic_DNA"/>
</dbReference>
<comment type="caution">
    <text evidence="2">The sequence shown here is derived from an EMBL/GenBank/DDBJ whole genome shotgun (WGS) entry which is preliminary data.</text>
</comment>
<dbReference type="PANTHER" id="PTHR47592">
    <property type="entry name" value="PBF68 PROTEIN"/>
    <property type="match status" value="1"/>
</dbReference>
<gene>
    <name evidence="2" type="ORF">K2173_022995</name>
</gene>
<accession>A0AAV8T7U4</accession>
<proteinExistence type="predicted"/>
<dbReference type="PANTHER" id="PTHR47592:SF27">
    <property type="entry name" value="OS08G0421700 PROTEIN"/>
    <property type="match status" value="1"/>
</dbReference>
<evidence type="ECO:0000259" key="1">
    <source>
        <dbReference type="Pfam" id="PF22936"/>
    </source>
</evidence>
<reference evidence="2 3" key="1">
    <citation type="submission" date="2021-09" db="EMBL/GenBank/DDBJ databases">
        <title>Genomic insights and catalytic innovation underlie evolution of tropane alkaloids biosynthesis.</title>
        <authorList>
            <person name="Wang Y.-J."/>
            <person name="Tian T."/>
            <person name="Huang J.-P."/>
            <person name="Huang S.-X."/>
        </authorList>
    </citation>
    <scope>NUCLEOTIDE SEQUENCE [LARGE SCALE GENOMIC DNA]</scope>
    <source>
        <strain evidence="2">KIB-2018</strain>
        <tissue evidence="2">Leaf</tissue>
    </source>
</reference>
<dbReference type="InterPro" id="IPR054722">
    <property type="entry name" value="PolX-like_BBD"/>
</dbReference>
<evidence type="ECO:0000313" key="3">
    <source>
        <dbReference type="Proteomes" id="UP001159364"/>
    </source>
</evidence>
<evidence type="ECO:0000313" key="2">
    <source>
        <dbReference type="EMBL" id="KAJ8762866.1"/>
    </source>
</evidence>
<sequence>MVDDKLVMDQVHEYKNLVADVLNEGMKMCEVLQADVLLKKFLSFWSYYQNQLKHKKDLSLQELISPMRIEEANRLKDKLNSIVVNYVKADLVVSSEVANRECVYMGNFATVSVLGIGKILLKLTSRKSLALNDVLYVPSMHRNLVYGSLL</sequence>
<dbReference type="Proteomes" id="UP001159364">
    <property type="component" value="Linkage Group LG06"/>
</dbReference>
<name>A0AAV8T7U4_9ROSI</name>